<protein>
    <submittedName>
        <fullName evidence="2">Uncharacterized protein</fullName>
    </submittedName>
</protein>
<feature type="region of interest" description="Disordered" evidence="1">
    <location>
        <begin position="1"/>
        <end position="43"/>
    </location>
</feature>
<dbReference type="RefSeq" id="XP_005717996.1">
    <property type="nucleotide sequence ID" value="XM_005717939.1"/>
</dbReference>
<dbReference type="GeneID" id="17325707"/>
<feature type="region of interest" description="Disordered" evidence="1">
    <location>
        <begin position="130"/>
        <end position="160"/>
    </location>
</feature>
<feature type="compositionally biased region" description="Acidic residues" evidence="1">
    <location>
        <begin position="143"/>
        <end position="160"/>
    </location>
</feature>
<dbReference type="Proteomes" id="UP000012073">
    <property type="component" value="Unassembled WGS sequence"/>
</dbReference>
<evidence type="ECO:0000313" key="2">
    <source>
        <dbReference type="EMBL" id="CDF38127.1"/>
    </source>
</evidence>
<dbReference type="EMBL" id="HG001898">
    <property type="protein sequence ID" value="CDF38127.1"/>
    <property type="molecule type" value="Genomic_DNA"/>
</dbReference>
<gene>
    <name evidence="2" type="ORF">CHC_T00006309001</name>
</gene>
<dbReference type="KEGG" id="ccp:CHC_T00006309001"/>
<accession>R7QHY3</accession>
<keyword evidence="3" id="KW-1185">Reference proteome</keyword>
<feature type="compositionally biased region" description="Basic and acidic residues" evidence="1">
    <location>
        <begin position="130"/>
        <end position="142"/>
    </location>
</feature>
<proteinExistence type="predicted"/>
<dbReference type="AlphaFoldDB" id="R7QHY3"/>
<evidence type="ECO:0000313" key="3">
    <source>
        <dbReference type="Proteomes" id="UP000012073"/>
    </source>
</evidence>
<name>R7QHY3_CHOCR</name>
<evidence type="ECO:0000256" key="1">
    <source>
        <dbReference type="SAM" id="MobiDB-lite"/>
    </source>
</evidence>
<organism evidence="2 3">
    <name type="scientific">Chondrus crispus</name>
    <name type="common">Carrageen Irish moss</name>
    <name type="synonym">Polymorpha crispa</name>
    <dbReference type="NCBI Taxonomy" id="2769"/>
    <lineage>
        <taxon>Eukaryota</taxon>
        <taxon>Rhodophyta</taxon>
        <taxon>Florideophyceae</taxon>
        <taxon>Rhodymeniophycidae</taxon>
        <taxon>Gigartinales</taxon>
        <taxon>Gigartinaceae</taxon>
        <taxon>Chondrus</taxon>
    </lineage>
</organism>
<sequence length="160" mass="18034">MDDASDLVDASSSAGSTTDPDGSDNGEASDTSDCEQNEPTSLISSLPAEERCVHVVSGETRVSILTVGWFVERAIVHNLKNFYAMYPASVMRFRQKLYAEFAEGDESVNCSVVVDRLLERDLQERRRMEMKARANEWKKEDDNVSDLELQSEDEDWDDVE</sequence>
<reference evidence="3" key="1">
    <citation type="journal article" date="2013" name="Proc. Natl. Acad. Sci. U.S.A.">
        <title>Genome structure and metabolic features in the red seaweed Chondrus crispus shed light on evolution of the Archaeplastida.</title>
        <authorList>
            <person name="Collen J."/>
            <person name="Porcel B."/>
            <person name="Carre W."/>
            <person name="Ball S.G."/>
            <person name="Chaparro C."/>
            <person name="Tonon T."/>
            <person name="Barbeyron T."/>
            <person name="Michel G."/>
            <person name="Noel B."/>
            <person name="Valentin K."/>
            <person name="Elias M."/>
            <person name="Artiguenave F."/>
            <person name="Arun A."/>
            <person name="Aury J.M."/>
            <person name="Barbosa-Neto J.F."/>
            <person name="Bothwell J.H."/>
            <person name="Bouget F.Y."/>
            <person name="Brillet L."/>
            <person name="Cabello-Hurtado F."/>
            <person name="Capella-Gutierrez S."/>
            <person name="Charrier B."/>
            <person name="Cladiere L."/>
            <person name="Cock J.M."/>
            <person name="Coelho S.M."/>
            <person name="Colleoni C."/>
            <person name="Czjzek M."/>
            <person name="Da Silva C."/>
            <person name="Delage L."/>
            <person name="Denoeud F."/>
            <person name="Deschamps P."/>
            <person name="Dittami S.M."/>
            <person name="Gabaldon T."/>
            <person name="Gachon C.M."/>
            <person name="Groisillier A."/>
            <person name="Herve C."/>
            <person name="Jabbari K."/>
            <person name="Katinka M."/>
            <person name="Kloareg B."/>
            <person name="Kowalczyk N."/>
            <person name="Labadie K."/>
            <person name="Leblanc C."/>
            <person name="Lopez P.J."/>
            <person name="McLachlan D.H."/>
            <person name="Meslet-Cladiere L."/>
            <person name="Moustafa A."/>
            <person name="Nehr Z."/>
            <person name="Nyvall Collen P."/>
            <person name="Panaud O."/>
            <person name="Partensky F."/>
            <person name="Poulain J."/>
            <person name="Rensing S.A."/>
            <person name="Rousvoal S."/>
            <person name="Samson G."/>
            <person name="Symeonidi A."/>
            <person name="Weissenbach J."/>
            <person name="Zambounis A."/>
            <person name="Wincker P."/>
            <person name="Boyen C."/>
        </authorList>
    </citation>
    <scope>NUCLEOTIDE SEQUENCE [LARGE SCALE GENOMIC DNA]</scope>
    <source>
        <strain evidence="3">cv. Stackhouse</strain>
    </source>
</reference>
<dbReference type="Gramene" id="CDF38127">
    <property type="protein sequence ID" value="CDF38127"/>
    <property type="gene ID" value="CHC_T00006309001"/>
</dbReference>
<dbReference type="OrthoDB" id="10424154at2759"/>
<feature type="compositionally biased region" description="Polar residues" evidence="1">
    <location>
        <begin position="15"/>
        <end position="29"/>
    </location>
</feature>